<feature type="transmembrane region" description="Helical" evidence="7">
    <location>
        <begin position="278"/>
        <end position="298"/>
    </location>
</feature>
<evidence type="ECO:0000256" key="5">
    <source>
        <dbReference type="ARBA" id="ARBA00038359"/>
    </source>
</evidence>
<feature type="compositionally biased region" description="Basic and acidic residues" evidence="6">
    <location>
        <begin position="341"/>
        <end position="350"/>
    </location>
</feature>
<reference evidence="9 10" key="1">
    <citation type="journal article" date="2013" name="BMC Genomics">
        <title>Genomics-driven discovery of the pneumocandin biosynthetic gene cluster in the fungus Glarea lozoyensis.</title>
        <authorList>
            <person name="Chen L."/>
            <person name="Yue Q."/>
            <person name="Zhang X."/>
            <person name="Xiang M."/>
            <person name="Wang C."/>
            <person name="Li S."/>
            <person name="Che Y."/>
            <person name="Ortiz-Lopez F.J."/>
            <person name="Bills G.F."/>
            <person name="Liu X."/>
            <person name="An Z."/>
        </authorList>
    </citation>
    <scope>NUCLEOTIDE SEQUENCE [LARGE SCALE GENOMIC DNA]</scope>
    <source>
        <strain evidence="10">ATCC 20868 / MF5171</strain>
    </source>
</reference>
<sequence>MQGPPSSVLNAWPKPNYVNPETRGNLKIVLNVVLYTILLCFVGLRIFTRTYLRKIFGADDVLILVALLPTTAFFIISILADTKFLWTRHSYDIPASDIPRGLKMVLATEIVFAAACTLTKLSMLLLVRRILASASLFWRRLTLFAIWIVGLQGTIFCLTVLFQCRPISASWAVTAERNPNCIDDTASLLVAGIINTLTDFVVVLLPIRTVWNLKLPSHHPQSISSDLHIRKLLPSRRTVPLVILFAFGFLSCVAGGMRTYYTWEISRTWDKIWASYPVWVWASLELYIGIICASIPACKPFFTHYLPSIFGSPRTPTPHFTYVSYTQYTPSRTLSHSHSLHSQEPRDEFPPSRNGDNQMMDFNEALRVRAGTAEPKIPPPVERGEIAEWGGVDIGISRDGGAKEGKGDGHVYMREL</sequence>
<keyword evidence="10" id="KW-1185">Reference proteome</keyword>
<feature type="transmembrane region" description="Helical" evidence="7">
    <location>
        <begin position="143"/>
        <end position="162"/>
    </location>
</feature>
<dbReference type="GeneID" id="19461044"/>
<dbReference type="InterPro" id="IPR052337">
    <property type="entry name" value="SAT4-like"/>
</dbReference>
<dbReference type="OMA" id="INMGLIC"/>
<feature type="transmembrane region" description="Helical" evidence="7">
    <location>
        <begin position="60"/>
        <end position="80"/>
    </location>
</feature>
<feature type="transmembrane region" description="Helical" evidence="7">
    <location>
        <begin position="28"/>
        <end position="48"/>
    </location>
</feature>
<evidence type="ECO:0000259" key="8">
    <source>
        <dbReference type="Pfam" id="PF20684"/>
    </source>
</evidence>
<evidence type="ECO:0000256" key="2">
    <source>
        <dbReference type="ARBA" id="ARBA00022692"/>
    </source>
</evidence>
<feature type="transmembrane region" description="Helical" evidence="7">
    <location>
        <begin position="239"/>
        <end position="258"/>
    </location>
</feature>
<comment type="similarity">
    <text evidence="5">Belongs to the SAT4 family.</text>
</comment>
<proteinExistence type="inferred from homology"/>
<dbReference type="GO" id="GO:0016020">
    <property type="term" value="C:membrane"/>
    <property type="evidence" value="ECO:0007669"/>
    <property type="project" value="UniProtKB-SubCell"/>
</dbReference>
<dbReference type="eggNOG" id="ENOG502SMK9">
    <property type="taxonomic scope" value="Eukaryota"/>
</dbReference>
<dbReference type="EMBL" id="KE145371">
    <property type="protein sequence ID" value="EPE26074.1"/>
    <property type="molecule type" value="Genomic_DNA"/>
</dbReference>
<feature type="region of interest" description="Disordered" evidence="6">
    <location>
        <begin position="335"/>
        <end position="355"/>
    </location>
</feature>
<organism evidence="9 10">
    <name type="scientific">Glarea lozoyensis (strain ATCC 20868 / MF5171)</name>
    <dbReference type="NCBI Taxonomy" id="1116229"/>
    <lineage>
        <taxon>Eukaryota</taxon>
        <taxon>Fungi</taxon>
        <taxon>Dikarya</taxon>
        <taxon>Ascomycota</taxon>
        <taxon>Pezizomycotina</taxon>
        <taxon>Leotiomycetes</taxon>
        <taxon>Helotiales</taxon>
        <taxon>Helotiaceae</taxon>
        <taxon>Glarea</taxon>
    </lineage>
</organism>
<feature type="domain" description="Rhodopsin" evidence="8">
    <location>
        <begin position="44"/>
        <end position="218"/>
    </location>
</feature>
<feature type="transmembrane region" description="Helical" evidence="7">
    <location>
        <begin position="110"/>
        <end position="131"/>
    </location>
</feature>
<keyword evidence="4 7" id="KW-0472">Membrane</keyword>
<comment type="subcellular location">
    <subcellularLocation>
        <location evidence="1">Membrane</location>
        <topology evidence="1">Multi-pass membrane protein</topology>
    </subcellularLocation>
</comment>
<dbReference type="RefSeq" id="XP_008087393.1">
    <property type="nucleotide sequence ID" value="XM_008089202.1"/>
</dbReference>
<dbReference type="OrthoDB" id="5329176at2759"/>
<dbReference type="PANTHER" id="PTHR33048">
    <property type="entry name" value="PTH11-LIKE INTEGRAL MEMBRANE PROTEIN (AFU_ORTHOLOGUE AFUA_5G11245)"/>
    <property type="match status" value="1"/>
</dbReference>
<name>S3CLI5_GLAL2</name>
<keyword evidence="3 7" id="KW-1133">Transmembrane helix</keyword>
<dbReference type="KEGG" id="glz:GLAREA_01986"/>
<dbReference type="PANTHER" id="PTHR33048:SF129">
    <property type="entry name" value="INTEGRAL MEMBRANE PROTEIN-RELATED"/>
    <property type="match status" value="1"/>
</dbReference>
<keyword evidence="2 7" id="KW-0812">Transmembrane</keyword>
<evidence type="ECO:0000256" key="1">
    <source>
        <dbReference type="ARBA" id="ARBA00004141"/>
    </source>
</evidence>
<evidence type="ECO:0000313" key="9">
    <source>
        <dbReference type="EMBL" id="EPE26074.1"/>
    </source>
</evidence>
<dbReference type="AlphaFoldDB" id="S3CLI5"/>
<gene>
    <name evidence="9" type="ORF">GLAREA_01986</name>
</gene>
<dbReference type="HOGENOM" id="CLU_028200_25_4_1"/>
<protein>
    <submittedName>
        <fullName evidence="9">Integral membrane protein</fullName>
    </submittedName>
</protein>
<evidence type="ECO:0000256" key="4">
    <source>
        <dbReference type="ARBA" id="ARBA00023136"/>
    </source>
</evidence>
<evidence type="ECO:0000313" key="10">
    <source>
        <dbReference type="Proteomes" id="UP000016922"/>
    </source>
</evidence>
<dbReference type="InterPro" id="IPR049326">
    <property type="entry name" value="Rhodopsin_dom_fungi"/>
</dbReference>
<accession>S3CLI5</accession>
<evidence type="ECO:0000256" key="3">
    <source>
        <dbReference type="ARBA" id="ARBA00022989"/>
    </source>
</evidence>
<feature type="domain" description="Rhodopsin" evidence="8">
    <location>
        <begin position="233"/>
        <end position="303"/>
    </location>
</feature>
<feature type="transmembrane region" description="Helical" evidence="7">
    <location>
        <begin position="186"/>
        <end position="207"/>
    </location>
</feature>
<dbReference type="Proteomes" id="UP000016922">
    <property type="component" value="Unassembled WGS sequence"/>
</dbReference>
<feature type="compositionally biased region" description="Basic and acidic residues" evidence="6">
    <location>
        <begin position="400"/>
        <end position="416"/>
    </location>
</feature>
<dbReference type="Pfam" id="PF20684">
    <property type="entry name" value="Fung_rhodopsin"/>
    <property type="match status" value="2"/>
</dbReference>
<feature type="region of interest" description="Disordered" evidence="6">
    <location>
        <begin position="396"/>
        <end position="416"/>
    </location>
</feature>
<evidence type="ECO:0000256" key="6">
    <source>
        <dbReference type="SAM" id="MobiDB-lite"/>
    </source>
</evidence>
<evidence type="ECO:0000256" key="7">
    <source>
        <dbReference type="SAM" id="Phobius"/>
    </source>
</evidence>